<dbReference type="Gene3D" id="1.20.1270.60">
    <property type="entry name" value="Arfaptin homology (AH) domain/BAR domain"/>
    <property type="match status" value="1"/>
</dbReference>
<dbReference type="RefSeq" id="XP_018271411.1">
    <property type="nucleotide sequence ID" value="XM_018416796.1"/>
</dbReference>
<feature type="compositionally biased region" description="Low complexity" evidence="1">
    <location>
        <begin position="27"/>
        <end position="40"/>
    </location>
</feature>
<evidence type="ECO:0000256" key="1">
    <source>
        <dbReference type="SAM" id="MobiDB-lite"/>
    </source>
</evidence>
<dbReference type="OrthoDB" id="10254720at2759"/>
<dbReference type="PROSITE" id="PS50195">
    <property type="entry name" value="PX"/>
    <property type="match status" value="1"/>
</dbReference>
<dbReference type="OMA" id="TEFEPTW"/>
<feature type="compositionally biased region" description="Acidic residues" evidence="1">
    <location>
        <begin position="132"/>
        <end position="141"/>
    </location>
</feature>
<feature type="region of interest" description="Disordered" evidence="1">
    <location>
        <begin position="246"/>
        <end position="266"/>
    </location>
</feature>
<accession>A0A194S447</accession>
<dbReference type="InterPro" id="IPR027267">
    <property type="entry name" value="AH/BAR_dom_sf"/>
</dbReference>
<dbReference type="GO" id="GO:0005886">
    <property type="term" value="C:plasma membrane"/>
    <property type="evidence" value="ECO:0007669"/>
    <property type="project" value="TreeGrafter"/>
</dbReference>
<dbReference type="GO" id="GO:0006897">
    <property type="term" value="P:endocytosis"/>
    <property type="evidence" value="ECO:0007669"/>
    <property type="project" value="TreeGrafter"/>
</dbReference>
<sequence length="1194" mass="124405">MPFHAPLASQDRAVLARAHPPPPSARSPPTAAAPSPSTSSAPPPGPRTTATLRLPAPPPPPKPLYLSTRRGRTRPAGLGAAGDDDDGAGEGGIRERGYEGPATRSSRGQRGALPRWSVAEEEPAAVGQRDEREEDDGEDEAGTVKGGAQVSGQEDQGERMEKREARAALEALFAPAPTAPSAPSPTRLDPPAAAREPSSASTASSTFSDAYRTPVGTLKARGAASTLRFRGRSPGRVSIYFDTAQENPFARPPSPPSPPALEGAPGDAAAAPLLELPLGPAQPALALHAFAGETAFGELSFAQGAVLRIEVEDVGGGWSLGWREEEGDEGRGLVPRGWYAYVDGEQPASPPGPAERSVPSLDENSASSSAAVTSPLADRPVLDVDVAPPAVVDSADQPSSPSSALADLTLSSLSSPASPSPLTSPVAIASSPASPSSPTPSSFARSAAPSPTTPARPADAHSSSRARSSSSPSRSPTSPTSATARTPYATRSIGRHLVVSGTEFEPTWGEGAAALAAAEGATAGDEQRREGSGGGVTGAAAAADEAQGHGENALEPLESVEESPRSALDAEPALVASSPSVDDEGLERSEPAAPAATVESSALSPGRPVSPIPLSRPPPPTGSFLFRLGLVPAATAATSSAISLFLPALGRTPIPGASILAATAATPSPEHARRVPLPRLTSTRRATAPSAAEGKALLLRWVDEGDALDDDGLDAATQRWDVESGPAWRSSPHESYGVTLREARKVSPLGEAAYVVFEVETMFPSAAATASGDEGEPGSLAGSNTTLVVHRRYSHFLALHTLLSARYCAPLVVVPSLPPGAPLAYGAARFDPALVETRRRELEAWLRRCGRHAVLGTCEEMRGFLALEGDKELAQHLLLSPTSPPTPPLPLFPARVFHPPFNLDLGDAAELVDRFEAHCRAVETGGGWRAVEEAVRKGREGERGAANDLQRLADSLVRLAAGIALPPTSLDKLLPAAHSPIYDEGMTDVQQQQQRARAWGVQNEVGALSWREDDDGALGMSKAVQTAAEAIDNVADGLDLTVREELLEVEALLHDEVNPLSQYSALIDLHRTLLSQYTRLSRLSTSDPDHALEPLGRCETLLNITSAEMARIADERTEVLTDAVKSWLEAQARQHEQALAHLSYAASHFLPESLADLALTGPRLRSRLEARATPRKYSPLLVAGVYGQAGTSAG</sequence>
<name>A0A194S447_RHOGW</name>
<keyword evidence="4" id="KW-1185">Reference proteome</keyword>
<proteinExistence type="predicted"/>
<dbReference type="InterPro" id="IPR001683">
    <property type="entry name" value="PX_dom"/>
</dbReference>
<dbReference type="Proteomes" id="UP000053890">
    <property type="component" value="Unassembled WGS sequence"/>
</dbReference>
<organism evidence="3 4">
    <name type="scientific">Rhodotorula graminis (strain WP1)</name>
    <dbReference type="NCBI Taxonomy" id="578459"/>
    <lineage>
        <taxon>Eukaryota</taxon>
        <taxon>Fungi</taxon>
        <taxon>Dikarya</taxon>
        <taxon>Basidiomycota</taxon>
        <taxon>Pucciniomycotina</taxon>
        <taxon>Microbotryomycetes</taxon>
        <taxon>Sporidiobolales</taxon>
        <taxon>Sporidiobolaceae</taxon>
        <taxon>Rhodotorula</taxon>
    </lineage>
</organism>
<dbReference type="EMBL" id="KQ474078">
    <property type="protein sequence ID" value="KPV75362.1"/>
    <property type="molecule type" value="Genomic_DNA"/>
</dbReference>
<dbReference type="GO" id="GO:0097320">
    <property type="term" value="P:plasma membrane tubulation"/>
    <property type="evidence" value="ECO:0007669"/>
    <property type="project" value="TreeGrafter"/>
</dbReference>
<dbReference type="GO" id="GO:0031410">
    <property type="term" value="C:cytoplasmic vesicle"/>
    <property type="evidence" value="ECO:0007669"/>
    <property type="project" value="TreeGrafter"/>
</dbReference>
<evidence type="ECO:0000259" key="2">
    <source>
        <dbReference type="PROSITE" id="PS50195"/>
    </source>
</evidence>
<evidence type="ECO:0000313" key="4">
    <source>
        <dbReference type="Proteomes" id="UP000053890"/>
    </source>
</evidence>
<feature type="region of interest" description="Disordered" evidence="1">
    <location>
        <begin position="342"/>
        <end position="491"/>
    </location>
</feature>
<feature type="region of interest" description="Disordered" evidence="1">
    <location>
        <begin position="515"/>
        <end position="616"/>
    </location>
</feature>
<dbReference type="STRING" id="578459.A0A194S447"/>
<gene>
    <name evidence="3" type="ORF">RHOBADRAFT_53347</name>
</gene>
<evidence type="ECO:0000313" key="3">
    <source>
        <dbReference type="EMBL" id="KPV75362.1"/>
    </source>
</evidence>
<feature type="compositionally biased region" description="Low complexity" evidence="1">
    <location>
        <begin position="184"/>
        <end position="210"/>
    </location>
</feature>
<dbReference type="GeneID" id="28977244"/>
<feature type="region of interest" description="Disordered" evidence="1">
    <location>
        <begin position="1"/>
        <end position="215"/>
    </location>
</feature>
<dbReference type="PANTHER" id="PTHR45827">
    <property type="entry name" value="SORTING NEXIN"/>
    <property type="match status" value="1"/>
</dbReference>
<feature type="compositionally biased region" description="Basic and acidic residues" evidence="1">
    <location>
        <begin position="156"/>
        <end position="167"/>
    </location>
</feature>
<feature type="compositionally biased region" description="Low complexity" evidence="1">
    <location>
        <begin position="375"/>
        <end position="491"/>
    </location>
</feature>
<reference evidence="3 4" key="1">
    <citation type="journal article" date="2015" name="Front. Microbiol.">
        <title>Genome sequence of the plant growth promoting endophytic yeast Rhodotorula graminis WP1.</title>
        <authorList>
            <person name="Firrincieli A."/>
            <person name="Otillar R."/>
            <person name="Salamov A."/>
            <person name="Schmutz J."/>
            <person name="Khan Z."/>
            <person name="Redman R.S."/>
            <person name="Fleck N.D."/>
            <person name="Lindquist E."/>
            <person name="Grigoriev I.V."/>
            <person name="Doty S.L."/>
        </authorList>
    </citation>
    <scope>NUCLEOTIDE SEQUENCE [LARGE SCALE GENOMIC DNA]</scope>
    <source>
        <strain evidence="3 4">WP1</strain>
    </source>
</reference>
<feature type="domain" description="PX" evidence="2">
    <location>
        <begin position="735"/>
        <end position="872"/>
    </location>
</feature>
<dbReference type="Gene3D" id="3.30.1520.10">
    <property type="entry name" value="Phox-like domain"/>
    <property type="match status" value="1"/>
</dbReference>
<dbReference type="GO" id="GO:0016197">
    <property type="term" value="P:endosomal transport"/>
    <property type="evidence" value="ECO:0007669"/>
    <property type="project" value="TreeGrafter"/>
</dbReference>
<feature type="compositionally biased region" description="Pro residues" evidence="1">
    <location>
        <begin position="250"/>
        <end position="259"/>
    </location>
</feature>
<dbReference type="Pfam" id="PF00787">
    <property type="entry name" value="PX"/>
    <property type="match status" value="1"/>
</dbReference>
<dbReference type="AlphaFoldDB" id="A0A194S447"/>
<feature type="compositionally biased region" description="Polar residues" evidence="1">
    <location>
        <begin position="362"/>
        <end position="372"/>
    </location>
</feature>
<dbReference type="SUPFAM" id="SSF64268">
    <property type="entry name" value="PX domain"/>
    <property type="match status" value="1"/>
</dbReference>
<feature type="compositionally biased region" description="Low complexity" evidence="1">
    <location>
        <begin position="515"/>
        <end position="524"/>
    </location>
</feature>
<dbReference type="SMART" id="SM00312">
    <property type="entry name" value="PX"/>
    <property type="match status" value="1"/>
</dbReference>
<dbReference type="InterPro" id="IPR036871">
    <property type="entry name" value="PX_dom_sf"/>
</dbReference>
<protein>
    <recommendedName>
        <fullName evidence="2">PX domain-containing protein</fullName>
    </recommendedName>
</protein>
<dbReference type="PANTHER" id="PTHR45827:SF1">
    <property type="entry name" value="SORTING NEXIN"/>
    <property type="match status" value="1"/>
</dbReference>
<dbReference type="GO" id="GO:0035091">
    <property type="term" value="F:phosphatidylinositol binding"/>
    <property type="evidence" value="ECO:0007669"/>
    <property type="project" value="InterPro"/>
</dbReference>